<evidence type="ECO:0000313" key="3">
    <source>
        <dbReference type="Proteomes" id="UP000593572"/>
    </source>
</evidence>
<protein>
    <recommendedName>
        <fullName evidence="4">Retrovirus-related Pol polyprotein from transposon TNT 1-94</fullName>
    </recommendedName>
</protein>
<dbReference type="EMBL" id="JABEZX010000002">
    <property type="protein sequence ID" value="MBA0551229.1"/>
    <property type="molecule type" value="Genomic_DNA"/>
</dbReference>
<comment type="caution">
    <text evidence="2">The sequence shown here is derived from an EMBL/GenBank/DDBJ whole genome shotgun (WGS) entry which is preliminary data.</text>
</comment>
<keyword evidence="3" id="KW-1185">Reference proteome</keyword>
<feature type="region of interest" description="Disordered" evidence="1">
    <location>
        <begin position="95"/>
        <end position="114"/>
    </location>
</feature>
<proteinExistence type="predicted"/>
<gene>
    <name evidence="2" type="ORF">Golob_022123</name>
</gene>
<organism evidence="2 3">
    <name type="scientific">Gossypium lobatum</name>
    <dbReference type="NCBI Taxonomy" id="34289"/>
    <lineage>
        <taxon>Eukaryota</taxon>
        <taxon>Viridiplantae</taxon>
        <taxon>Streptophyta</taxon>
        <taxon>Embryophyta</taxon>
        <taxon>Tracheophyta</taxon>
        <taxon>Spermatophyta</taxon>
        <taxon>Magnoliopsida</taxon>
        <taxon>eudicotyledons</taxon>
        <taxon>Gunneridae</taxon>
        <taxon>Pentapetalae</taxon>
        <taxon>rosids</taxon>
        <taxon>malvids</taxon>
        <taxon>Malvales</taxon>
        <taxon>Malvaceae</taxon>
        <taxon>Malvoideae</taxon>
        <taxon>Gossypium</taxon>
    </lineage>
</organism>
<reference evidence="2 3" key="1">
    <citation type="journal article" date="2019" name="Genome Biol. Evol.">
        <title>Insights into the evolution of the New World diploid cottons (Gossypium, subgenus Houzingenia) based on genome sequencing.</title>
        <authorList>
            <person name="Grover C.E."/>
            <person name="Arick M.A. 2nd"/>
            <person name="Thrash A."/>
            <person name="Conover J.L."/>
            <person name="Sanders W.S."/>
            <person name="Peterson D.G."/>
            <person name="Frelichowski J.E."/>
            <person name="Scheffler J.A."/>
            <person name="Scheffler B.E."/>
            <person name="Wendel J.F."/>
        </authorList>
    </citation>
    <scope>NUCLEOTIDE SEQUENCE [LARGE SCALE GENOMIC DNA]</scope>
    <source>
        <strain evidence="2">157</strain>
        <tissue evidence="2">Leaf</tissue>
    </source>
</reference>
<evidence type="ECO:0000313" key="2">
    <source>
        <dbReference type="EMBL" id="MBA0551229.1"/>
    </source>
</evidence>
<dbReference type="Pfam" id="PF14223">
    <property type="entry name" value="Retrotran_gag_2"/>
    <property type="match status" value="1"/>
</dbReference>
<feature type="non-terminal residue" evidence="2">
    <location>
        <position position="114"/>
    </location>
</feature>
<evidence type="ECO:0000256" key="1">
    <source>
        <dbReference type="SAM" id="MobiDB-lite"/>
    </source>
</evidence>
<name>A0A7J8LFS4_9ROSI</name>
<dbReference type="PANTHER" id="PTHR47481:SF30">
    <property type="entry name" value="CCHC-TYPE DOMAIN-CONTAINING PROTEIN"/>
    <property type="match status" value="1"/>
</dbReference>
<dbReference type="PANTHER" id="PTHR47481">
    <property type="match status" value="1"/>
</dbReference>
<accession>A0A7J8LFS4</accession>
<evidence type="ECO:0008006" key="4">
    <source>
        <dbReference type="Google" id="ProtNLM"/>
    </source>
</evidence>
<dbReference type="AlphaFoldDB" id="A0A7J8LFS4"/>
<dbReference type="Proteomes" id="UP000593572">
    <property type="component" value="Unassembled WGS sequence"/>
</dbReference>
<sequence length="114" mass="12686">METSVKIWNAIVTLYDNKTTSKLIFYRRSLHSQRKGELSIKEFLMKVKTCCDNLDSCGEVISEHEHVIMILNGLSPKYESVITIVTVVSCEVSSSANMVSNQSPESTVDNGSIP</sequence>